<keyword evidence="1" id="KW-0732">Signal</keyword>
<name>A0A939J4U4_9HYPH</name>
<gene>
    <name evidence="2" type="ORF">JF539_16645</name>
</gene>
<dbReference type="EMBL" id="JAEKJZ010000003">
    <property type="protein sequence ID" value="MBN9671982.1"/>
    <property type="molecule type" value="Genomic_DNA"/>
</dbReference>
<comment type="caution">
    <text evidence="2">The sequence shown here is derived from an EMBL/GenBank/DDBJ whole genome shotgun (WGS) entry which is preliminary data.</text>
</comment>
<evidence type="ECO:0000313" key="2">
    <source>
        <dbReference type="EMBL" id="MBN9671982.1"/>
    </source>
</evidence>
<proteinExistence type="predicted"/>
<dbReference type="NCBIfam" id="NF041384">
    <property type="entry name" value="YHS_seleno_dom"/>
    <property type="match status" value="1"/>
</dbReference>
<dbReference type="Proteomes" id="UP000664096">
    <property type="component" value="Unassembled WGS sequence"/>
</dbReference>
<sequence length="162" mass="17584">MKSRYAIPIMLATAAVLTLSSTVFAADEVNVANGLTLTGHPLGLHGVDPVSMFDGETPGLGDAVHTSEHEGVDYYFASAKTKERFDAEPEAFLPQFGGFCAFGVFVGKKLDGDVRYADIVDGKLYLFVNAAIFQKYLEKREEVIEGAFAKWPEIRSEAVGDL</sequence>
<accession>A0A939J4U4</accession>
<reference evidence="2" key="1">
    <citation type="submission" date="2020-12" db="EMBL/GenBank/DDBJ databases">
        <title>Oil enriched cultivation method for isolating marine PHA-producing bacteria.</title>
        <authorList>
            <person name="Zheng W."/>
            <person name="Yu S."/>
            <person name="Huang Y."/>
        </authorList>
    </citation>
    <scope>NUCLEOTIDE SEQUENCE</scope>
    <source>
        <strain evidence="2">SY-2-12</strain>
    </source>
</reference>
<protein>
    <submittedName>
        <fullName evidence="2">YHS domain-containing protein</fullName>
    </submittedName>
</protein>
<feature type="signal peptide" evidence="1">
    <location>
        <begin position="1"/>
        <end position="25"/>
    </location>
</feature>
<evidence type="ECO:0000313" key="3">
    <source>
        <dbReference type="Proteomes" id="UP000664096"/>
    </source>
</evidence>
<organism evidence="2 3">
    <name type="scientific">Roseibium aggregatum</name>
    <dbReference type="NCBI Taxonomy" id="187304"/>
    <lineage>
        <taxon>Bacteria</taxon>
        <taxon>Pseudomonadati</taxon>
        <taxon>Pseudomonadota</taxon>
        <taxon>Alphaproteobacteria</taxon>
        <taxon>Hyphomicrobiales</taxon>
        <taxon>Stappiaceae</taxon>
        <taxon>Roseibium</taxon>
    </lineage>
</organism>
<feature type="chain" id="PRO_5038096290" evidence="1">
    <location>
        <begin position="26"/>
        <end position="162"/>
    </location>
</feature>
<evidence type="ECO:0000256" key="1">
    <source>
        <dbReference type="SAM" id="SignalP"/>
    </source>
</evidence>
<dbReference type="AlphaFoldDB" id="A0A939J4U4"/>